<keyword evidence="5 8" id="KW-0863">Zinc-finger</keyword>
<keyword evidence="7" id="KW-0539">Nucleus</keyword>
<dbReference type="GO" id="GO:0005737">
    <property type="term" value="C:cytoplasm"/>
    <property type="evidence" value="ECO:0007669"/>
    <property type="project" value="TreeGrafter"/>
</dbReference>
<evidence type="ECO:0000256" key="2">
    <source>
        <dbReference type="ARBA" id="ARBA00008423"/>
    </source>
</evidence>
<dbReference type="EMBL" id="JAACJP010000013">
    <property type="protein sequence ID" value="KAF5380355.1"/>
    <property type="molecule type" value="Genomic_DNA"/>
</dbReference>
<comment type="subcellular location">
    <subcellularLocation>
        <location evidence="1">Nucleus</location>
    </subcellularLocation>
</comment>
<feature type="compositionally biased region" description="Gly residues" evidence="9">
    <location>
        <begin position="310"/>
        <end position="341"/>
    </location>
</feature>
<dbReference type="OrthoDB" id="438553at2759"/>
<feature type="domain" description="C3H1-type" evidence="10">
    <location>
        <begin position="403"/>
        <end position="427"/>
    </location>
</feature>
<organism evidence="11 12">
    <name type="scientific">Tricholomella constricta</name>
    <dbReference type="NCBI Taxonomy" id="117010"/>
    <lineage>
        <taxon>Eukaryota</taxon>
        <taxon>Fungi</taxon>
        <taxon>Dikarya</taxon>
        <taxon>Basidiomycota</taxon>
        <taxon>Agaricomycotina</taxon>
        <taxon>Agaricomycetes</taxon>
        <taxon>Agaricomycetidae</taxon>
        <taxon>Agaricales</taxon>
        <taxon>Tricholomatineae</taxon>
        <taxon>Lyophyllaceae</taxon>
        <taxon>Tricholomella</taxon>
    </lineage>
</organism>
<evidence type="ECO:0000256" key="7">
    <source>
        <dbReference type="ARBA" id="ARBA00023242"/>
    </source>
</evidence>
<comment type="caution">
    <text evidence="11">The sequence shown here is derived from an EMBL/GenBank/DDBJ whole genome shotgun (WGS) entry which is preliminary data.</text>
</comment>
<evidence type="ECO:0000256" key="1">
    <source>
        <dbReference type="ARBA" id="ARBA00004123"/>
    </source>
</evidence>
<dbReference type="Proteomes" id="UP000565441">
    <property type="component" value="Unassembled WGS sequence"/>
</dbReference>
<dbReference type="PANTHER" id="PTHR14738">
    <property type="entry name" value="ZINC FINGER CCCH DOMAIN-CONTAINING PROTEIN 14"/>
    <property type="match status" value="1"/>
</dbReference>
<keyword evidence="4" id="KW-0677">Repeat</keyword>
<name>A0A8H5HC78_9AGAR</name>
<dbReference type="GO" id="GO:0043488">
    <property type="term" value="P:regulation of mRNA stability"/>
    <property type="evidence" value="ECO:0007669"/>
    <property type="project" value="InterPro"/>
</dbReference>
<proteinExistence type="inferred from homology"/>
<evidence type="ECO:0000313" key="12">
    <source>
        <dbReference type="Proteomes" id="UP000565441"/>
    </source>
</evidence>
<dbReference type="InterPro" id="IPR049017">
    <property type="entry name" value="Nab2_Znf4"/>
</dbReference>
<accession>A0A8H5HC78</accession>
<dbReference type="PROSITE" id="PS50103">
    <property type="entry name" value="ZF_C3H1"/>
    <property type="match status" value="1"/>
</dbReference>
<evidence type="ECO:0000256" key="9">
    <source>
        <dbReference type="SAM" id="MobiDB-lite"/>
    </source>
</evidence>
<gene>
    <name evidence="11" type="ORF">D9615_004696</name>
</gene>
<feature type="compositionally biased region" description="Low complexity" evidence="9">
    <location>
        <begin position="342"/>
        <end position="359"/>
    </location>
</feature>
<evidence type="ECO:0000256" key="8">
    <source>
        <dbReference type="PROSITE-ProRule" id="PRU00723"/>
    </source>
</evidence>
<reference evidence="11 12" key="1">
    <citation type="journal article" date="2020" name="ISME J.">
        <title>Uncovering the hidden diversity of litter-decomposition mechanisms in mushroom-forming fungi.</title>
        <authorList>
            <person name="Floudas D."/>
            <person name="Bentzer J."/>
            <person name="Ahren D."/>
            <person name="Johansson T."/>
            <person name="Persson P."/>
            <person name="Tunlid A."/>
        </authorList>
    </citation>
    <scope>NUCLEOTIDE SEQUENCE [LARGE SCALE GENOMIC DNA]</scope>
    <source>
        <strain evidence="11 12">CBS 661.87</strain>
    </source>
</reference>
<dbReference type="GO" id="GO:0008270">
    <property type="term" value="F:zinc ion binding"/>
    <property type="evidence" value="ECO:0007669"/>
    <property type="project" value="UniProtKB-KW"/>
</dbReference>
<feature type="zinc finger region" description="C3H1-type" evidence="8">
    <location>
        <begin position="403"/>
        <end position="427"/>
    </location>
</feature>
<dbReference type="InterPro" id="IPR043094">
    <property type="entry name" value="Nab2/ZC3H14_N_sf"/>
</dbReference>
<dbReference type="Gene3D" id="4.10.1000.30">
    <property type="match status" value="1"/>
</dbReference>
<feature type="region of interest" description="Disordered" evidence="9">
    <location>
        <begin position="562"/>
        <end position="628"/>
    </location>
</feature>
<evidence type="ECO:0000256" key="6">
    <source>
        <dbReference type="ARBA" id="ARBA00022833"/>
    </source>
</evidence>
<dbReference type="AlphaFoldDB" id="A0A8H5HC78"/>
<evidence type="ECO:0000256" key="3">
    <source>
        <dbReference type="ARBA" id="ARBA00022723"/>
    </source>
</evidence>
<feature type="region of interest" description="Disordered" evidence="9">
    <location>
        <begin position="81"/>
        <end position="167"/>
    </location>
</feature>
<feature type="region of interest" description="Disordered" evidence="9">
    <location>
        <begin position="310"/>
        <end position="359"/>
    </location>
</feature>
<sequence length="628" mass="65608">MPFGLTIGTERAAALQQSIQDELTNRGYSVDADPVMAEYITIMVINNKSESQITSELEDLIGSDFDPSFTGWLFQEAAKGATEVEDPAQTEPSTSELPPRDAPRHVPADPSRRLPNTPRSGIYQQALSQALPPTTASGQKRSASARSPSPSHPNKSRRTDLPTGPRAMLREGGVASAANSHTNARSLIERVGGPAGPMRNGGASNGFSHDDIQSRIDNIVNNSSDQNMMMAGGFPGMGGAGGMDMSAMAGMTNPMMFQDILMNQMALMAQMTNMMGGGAGQFVGPGFPMQGMPGDMAMYQGGLNNGFQGGQMGGSANVNGGGRGRGGGRGGRGGSNRGRGGSTATSTSTSKAADAIPSKDITAAQTIPIVAPTPITPSASSALSTPNSSAAAQRTGYVLPERPQSPTLCKFSTKCTNPQCRYAHPSPVATAESGVVLSNEACEKGKDCQDKDCIKAHVSPAVLHPQAAEHAPPVSVAPPSHAHNTPIPCRFGAACTRPGCTFSHPTRPTTHGTNHFTTQCRFGAACTRVACPFVHPEGRVLPTTFHRGLSTTGPMVNVPTPETGSMGSTSSPHKSVKFNKTAGLGVKEKLQQQMKEIEERKREAEKAVREAEATADKKDESKSVAIAA</sequence>
<dbReference type="GO" id="GO:0005634">
    <property type="term" value="C:nucleus"/>
    <property type="evidence" value="ECO:0007669"/>
    <property type="project" value="UniProtKB-SubCell"/>
</dbReference>
<keyword evidence="12" id="KW-1185">Reference proteome</keyword>
<dbReference type="InterPro" id="IPR000571">
    <property type="entry name" value="Znf_CCCH"/>
</dbReference>
<feature type="compositionally biased region" description="Basic and acidic residues" evidence="9">
    <location>
        <begin position="98"/>
        <end position="112"/>
    </location>
</feature>
<evidence type="ECO:0000256" key="4">
    <source>
        <dbReference type="ARBA" id="ARBA00022737"/>
    </source>
</evidence>
<keyword evidence="6 8" id="KW-0862">Zinc</keyword>
<feature type="compositionally biased region" description="Basic and acidic residues" evidence="9">
    <location>
        <begin position="586"/>
        <end position="622"/>
    </location>
</feature>
<dbReference type="GO" id="GO:0008143">
    <property type="term" value="F:poly(A) binding"/>
    <property type="evidence" value="ECO:0007669"/>
    <property type="project" value="InterPro"/>
</dbReference>
<dbReference type="Pfam" id="PF14608">
    <property type="entry name" value="zf-CCCH_2"/>
    <property type="match status" value="3"/>
</dbReference>
<evidence type="ECO:0000256" key="5">
    <source>
        <dbReference type="ARBA" id="ARBA00022771"/>
    </source>
</evidence>
<dbReference type="InterPro" id="IPR040366">
    <property type="entry name" value="Nab2/ZC3H14"/>
</dbReference>
<dbReference type="PANTHER" id="PTHR14738:SF29">
    <property type="entry name" value="ZINC FINGER CCCH DOMAIN-CONTAINING PROTEIN 14"/>
    <property type="match status" value="1"/>
</dbReference>
<evidence type="ECO:0000259" key="10">
    <source>
        <dbReference type="PROSITE" id="PS50103"/>
    </source>
</evidence>
<comment type="similarity">
    <text evidence="2">Belongs to the ZC3H14 family.</text>
</comment>
<feature type="compositionally biased region" description="Polar residues" evidence="9">
    <location>
        <begin position="117"/>
        <end position="140"/>
    </location>
</feature>
<dbReference type="Pfam" id="PF21803">
    <property type="entry name" value="Nab2-zf4"/>
    <property type="match status" value="1"/>
</dbReference>
<dbReference type="Gene3D" id="4.10.1000.40">
    <property type="match status" value="1"/>
</dbReference>
<feature type="compositionally biased region" description="Polar residues" evidence="9">
    <location>
        <begin position="562"/>
        <end position="573"/>
    </location>
</feature>
<protein>
    <recommendedName>
        <fullName evidence="10">C3H1-type domain-containing protein</fullName>
    </recommendedName>
</protein>
<evidence type="ECO:0000313" key="11">
    <source>
        <dbReference type="EMBL" id="KAF5380355.1"/>
    </source>
</evidence>
<dbReference type="Gene3D" id="1.10.340.40">
    <property type="entry name" value="Nuclear abundant poly(A) RNA-bind protein 2, N-terminal domain"/>
    <property type="match status" value="1"/>
</dbReference>
<keyword evidence="3 8" id="KW-0479">Metal-binding</keyword>